<keyword evidence="1" id="KW-0812">Transmembrane</keyword>
<reference evidence="2 3" key="1">
    <citation type="submission" date="2022-04" db="EMBL/GenBank/DDBJ databases">
        <title>Positive selection, recombination, and allopatry shape intraspecific diversity of widespread and dominant cyanobacteria.</title>
        <authorList>
            <person name="Wei J."/>
            <person name="Shu W."/>
            <person name="Hu C."/>
        </authorList>
    </citation>
    <scope>NUCLEOTIDE SEQUENCE [LARGE SCALE GENOMIC DNA]</scope>
    <source>
        <strain evidence="2 3">DQ-A4</strain>
    </source>
</reference>
<comment type="caution">
    <text evidence="2">The sequence shown here is derived from an EMBL/GenBank/DDBJ whole genome shotgun (WGS) entry which is preliminary data.</text>
</comment>
<organism evidence="2 3">
    <name type="scientific">Leptolyngbya subtilissima DQ-A4</name>
    <dbReference type="NCBI Taxonomy" id="2933933"/>
    <lineage>
        <taxon>Bacteria</taxon>
        <taxon>Bacillati</taxon>
        <taxon>Cyanobacteriota</taxon>
        <taxon>Cyanophyceae</taxon>
        <taxon>Leptolyngbyales</taxon>
        <taxon>Leptolyngbyaceae</taxon>
        <taxon>Leptolyngbya group</taxon>
        <taxon>Leptolyngbya</taxon>
    </lineage>
</organism>
<dbReference type="Pfam" id="PF16868">
    <property type="entry name" value="NMT1_3"/>
    <property type="match status" value="1"/>
</dbReference>
<dbReference type="Proteomes" id="UP001482513">
    <property type="component" value="Unassembled WGS sequence"/>
</dbReference>
<dbReference type="SUPFAM" id="SSF53850">
    <property type="entry name" value="Periplasmic binding protein-like II"/>
    <property type="match status" value="1"/>
</dbReference>
<dbReference type="EMBL" id="JAMPKX010000009">
    <property type="protein sequence ID" value="MEP0948927.1"/>
    <property type="molecule type" value="Genomic_DNA"/>
</dbReference>
<protein>
    <submittedName>
        <fullName evidence="2">TAXI family TRAP transporter solute-binding subunit</fullName>
    </submittedName>
</protein>
<gene>
    <name evidence="2" type="ORF">NC992_18740</name>
</gene>
<evidence type="ECO:0000256" key="1">
    <source>
        <dbReference type="SAM" id="Phobius"/>
    </source>
</evidence>
<dbReference type="PANTHER" id="PTHR42941:SF1">
    <property type="entry name" value="SLL1037 PROTEIN"/>
    <property type="match status" value="1"/>
</dbReference>
<evidence type="ECO:0000313" key="2">
    <source>
        <dbReference type="EMBL" id="MEP0948927.1"/>
    </source>
</evidence>
<keyword evidence="1" id="KW-0472">Membrane</keyword>
<sequence length="412" mass="44383">MQGKVVLPVVVLSLVGVVASAFFVVREHTRTYRLVLASGGSTGEYYAFSQAFAEVVARNHPTIAIEVLETDGSLQNMDLLKTNAAQLALVQSDTPVQPPVRAVALLFPELFHLLARTDTNINGVADLRGKRVALMPKGSGSYALFWPLVQHYGLSADTMTVLPMPVDQAHAALATGEVDALFRVITIGNPAVGELLQTGTTRLIPIDQADALQLSLPYLEAQVIPKGTYNGGRPVPPADLPAVAVNALLLAHESLPPKVVNALTQTLHQNRNELVALYPRAARIRLDTSGDLGLPLHPGAEAFYNQGEPEFLVEYAEPIGLLLSVGVLGISSLWQLQSWLLGKQKNRADTYNLEILALIDAIDRAQSLEELAALRETLFDILKSPPGDGATQQCWRGRSEEVGTLISFESVG</sequence>
<feature type="transmembrane region" description="Helical" evidence="1">
    <location>
        <begin position="6"/>
        <end position="25"/>
    </location>
</feature>
<accession>A0ABV0K881</accession>
<keyword evidence="1" id="KW-1133">Transmembrane helix</keyword>
<name>A0ABV0K881_9CYAN</name>
<proteinExistence type="predicted"/>
<dbReference type="NCBIfam" id="TIGR02122">
    <property type="entry name" value="TRAP_TAXI"/>
    <property type="match status" value="1"/>
</dbReference>
<dbReference type="PANTHER" id="PTHR42941">
    <property type="entry name" value="SLL1037 PROTEIN"/>
    <property type="match status" value="1"/>
</dbReference>
<dbReference type="CDD" id="cd13520">
    <property type="entry name" value="PBP2_TAXI_TRAP"/>
    <property type="match status" value="1"/>
</dbReference>
<dbReference type="InterPro" id="IPR011852">
    <property type="entry name" value="TRAP_TAXI"/>
</dbReference>
<dbReference type="Gene3D" id="3.40.190.10">
    <property type="entry name" value="Periplasmic binding protein-like II"/>
    <property type="match status" value="2"/>
</dbReference>
<evidence type="ECO:0000313" key="3">
    <source>
        <dbReference type="Proteomes" id="UP001482513"/>
    </source>
</evidence>
<keyword evidence="3" id="KW-1185">Reference proteome</keyword>
<dbReference type="RefSeq" id="WP_190694708.1">
    <property type="nucleotide sequence ID" value="NZ_JAMPKX010000009.1"/>
</dbReference>